<feature type="chain" id="PRO_5042825387" description="Spaetzle domain-containing protein" evidence="1">
    <location>
        <begin position="22"/>
        <end position="183"/>
    </location>
</feature>
<evidence type="ECO:0008006" key="4">
    <source>
        <dbReference type="Google" id="ProtNLM"/>
    </source>
</evidence>
<comment type="caution">
    <text evidence="2">The sequence shown here is derived from an EMBL/GenBank/DDBJ whole genome shotgun (WGS) entry which is preliminary data.</text>
</comment>
<feature type="signal peptide" evidence="1">
    <location>
        <begin position="1"/>
        <end position="21"/>
    </location>
</feature>
<evidence type="ECO:0000313" key="2">
    <source>
        <dbReference type="EMBL" id="KAK6188857.1"/>
    </source>
</evidence>
<gene>
    <name evidence="2" type="ORF">SNE40_004948</name>
</gene>
<evidence type="ECO:0000256" key="1">
    <source>
        <dbReference type="SAM" id="SignalP"/>
    </source>
</evidence>
<organism evidence="2 3">
    <name type="scientific">Patella caerulea</name>
    <name type="common">Rayed Mediterranean limpet</name>
    <dbReference type="NCBI Taxonomy" id="87958"/>
    <lineage>
        <taxon>Eukaryota</taxon>
        <taxon>Metazoa</taxon>
        <taxon>Spiralia</taxon>
        <taxon>Lophotrochozoa</taxon>
        <taxon>Mollusca</taxon>
        <taxon>Gastropoda</taxon>
        <taxon>Patellogastropoda</taxon>
        <taxon>Patelloidea</taxon>
        <taxon>Patellidae</taxon>
        <taxon>Patella</taxon>
    </lineage>
</organism>
<proteinExistence type="predicted"/>
<dbReference type="InterPro" id="IPR029034">
    <property type="entry name" value="Cystine-knot_cytokine"/>
</dbReference>
<keyword evidence="3" id="KW-1185">Reference proteome</keyword>
<keyword evidence="1" id="KW-0732">Signal</keyword>
<sequence length="183" mass="20117">MLLSRVLAMLVIICTVGPTCGRTASRRKHVLLSENGEMNDFSFKKDFPGLFISKKEIMAMKNHDIPTFQLTSQQSLYSYSAPQSPVGFGVAPCCKTKEEITVPQKVSATNGSIYSIKHLNSCFQLLHTGTCQSTGSCQNGEGTCVQRYFLQWLLVEIGPDSVDFVPVEYPSYCECISVGAALK</sequence>
<protein>
    <recommendedName>
        <fullName evidence="4">Spaetzle domain-containing protein</fullName>
    </recommendedName>
</protein>
<evidence type="ECO:0000313" key="3">
    <source>
        <dbReference type="Proteomes" id="UP001347796"/>
    </source>
</evidence>
<accession>A0AAN8K416</accession>
<dbReference type="EMBL" id="JAZGQO010000003">
    <property type="protein sequence ID" value="KAK6188857.1"/>
    <property type="molecule type" value="Genomic_DNA"/>
</dbReference>
<reference evidence="2 3" key="1">
    <citation type="submission" date="2024-01" db="EMBL/GenBank/DDBJ databases">
        <title>The genome of the rayed Mediterranean limpet Patella caerulea (Linnaeus, 1758).</title>
        <authorList>
            <person name="Anh-Thu Weber A."/>
            <person name="Halstead-Nussloch G."/>
        </authorList>
    </citation>
    <scope>NUCLEOTIDE SEQUENCE [LARGE SCALE GENOMIC DNA]</scope>
    <source>
        <strain evidence="2">AATW-2023a</strain>
        <tissue evidence="2">Whole specimen</tissue>
    </source>
</reference>
<dbReference type="SUPFAM" id="SSF57501">
    <property type="entry name" value="Cystine-knot cytokines"/>
    <property type="match status" value="1"/>
</dbReference>
<dbReference type="Gene3D" id="2.10.90.10">
    <property type="entry name" value="Cystine-knot cytokines"/>
    <property type="match status" value="1"/>
</dbReference>
<dbReference type="Proteomes" id="UP001347796">
    <property type="component" value="Unassembled WGS sequence"/>
</dbReference>
<dbReference type="AlphaFoldDB" id="A0AAN8K416"/>
<name>A0AAN8K416_PATCE</name>